<keyword evidence="1" id="KW-1133">Transmembrane helix</keyword>
<keyword evidence="1" id="KW-0812">Transmembrane</keyword>
<organism evidence="2 3">
    <name type="scientific">Cetobacterium ceti</name>
    <dbReference type="NCBI Taxonomy" id="180163"/>
    <lineage>
        <taxon>Bacteria</taxon>
        <taxon>Fusobacteriati</taxon>
        <taxon>Fusobacteriota</taxon>
        <taxon>Fusobacteriia</taxon>
        <taxon>Fusobacteriales</taxon>
        <taxon>Fusobacteriaceae</taxon>
        <taxon>Cetobacterium</taxon>
    </lineage>
</organism>
<keyword evidence="3" id="KW-1185">Reference proteome</keyword>
<reference evidence="2 3" key="1">
    <citation type="submission" date="2017-02" db="EMBL/GenBank/DDBJ databases">
        <authorList>
            <person name="Peterson S.W."/>
        </authorList>
    </citation>
    <scope>NUCLEOTIDE SEQUENCE [LARGE SCALE GENOMIC DNA]</scope>
    <source>
        <strain evidence="2 3">ATCC 700028</strain>
    </source>
</reference>
<protein>
    <submittedName>
        <fullName evidence="2">Uncharacterized protein</fullName>
    </submittedName>
</protein>
<proteinExistence type="predicted"/>
<evidence type="ECO:0000313" key="3">
    <source>
        <dbReference type="Proteomes" id="UP000191153"/>
    </source>
</evidence>
<dbReference type="RefSeq" id="WP_078694705.1">
    <property type="nucleotide sequence ID" value="NZ_FUWX01000021.1"/>
</dbReference>
<feature type="transmembrane region" description="Helical" evidence="1">
    <location>
        <begin position="36"/>
        <end position="54"/>
    </location>
</feature>
<name>A0A1T4QCT8_9FUSO</name>
<dbReference type="EMBL" id="FUWX01000021">
    <property type="protein sequence ID" value="SKA01341.1"/>
    <property type="molecule type" value="Genomic_DNA"/>
</dbReference>
<gene>
    <name evidence="2" type="ORF">SAMN02745174_02267</name>
</gene>
<dbReference type="AlphaFoldDB" id="A0A1T4QCT8"/>
<feature type="transmembrane region" description="Helical" evidence="1">
    <location>
        <begin position="74"/>
        <end position="93"/>
    </location>
</feature>
<sequence length="195" mass="22415">MNIDLLTIKLVLLLFSGMISVIIFQFAVYKIEKFSISEFILYSIIFSILGYLFQFKKLLVFLNDSTSLNLDLSFILLGCVTSSIITIVIAILINKGYLYSFLNHSGKKPLVESIYLNESKYKKFLRYYANIRTSKFLYVGSIESINSKGNIVEFLISEVTVYEINPKDNTTTEFENFPTVFLALEETSFSIEFIE</sequence>
<evidence type="ECO:0000256" key="1">
    <source>
        <dbReference type="SAM" id="Phobius"/>
    </source>
</evidence>
<keyword evidence="1" id="KW-0472">Membrane</keyword>
<dbReference type="Proteomes" id="UP000191153">
    <property type="component" value="Unassembled WGS sequence"/>
</dbReference>
<feature type="transmembrane region" description="Helical" evidence="1">
    <location>
        <begin position="6"/>
        <end position="29"/>
    </location>
</feature>
<accession>A0A1T4QCT8</accession>
<evidence type="ECO:0000313" key="2">
    <source>
        <dbReference type="EMBL" id="SKA01341.1"/>
    </source>
</evidence>